<dbReference type="Pfam" id="PF07727">
    <property type="entry name" value="RVT_2"/>
    <property type="match status" value="1"/>
</dbReference>
<dbReference type="Pfam" id="PF22936">
    <property type="entry name" value="Pol_BBD"/>
    <property type="match status" value="1"/>
</dbReference>
<feature type="compositionally biased region" description="Low complexity" evidence="2">
    <location>
        <begin position="256"/>
        <end position="267"/>
    </location>
</feature>
<feature type="domain" description="Reverse transcriptase Ty1/copia-type" evidence="3">
    <location>
        <begin position="1347"/>
        <end position="1418"/>
    </location>
</feature>
<protein>
    <recommendedName>
        <fullName evidence="7">Retrovirus-related Pol polyprotein from transposon TNT 1-94</fullName>
    </recommendedName>
</protein>
<dbReference type="PANTHER" id="PTHR11439">
    <property type="entry name" value="GAG-POL-RELATED RETROTRANSPOSON"/>
    <property type="match status" value="1"/>
</dbReference>
<sequence length="1686" mass="193928">AQVVNAAKGKKGKWVWRPKHNILDHDSSASKLLKRLDNNDALGRSKSVSPDAVDSGPIFDSEPVQKVSTDDHYNVFAIESEHPEQSESIHDTYPIEQDEHNVIIDSLDMSYDREQIDQNDDDNDLANEQKEVLISEGSPVTRTETYMETYKNISQDMRDQLNAEPKAVQIILTWIYNNIYSTIDACPNAREMWKAIKRSQQAATRNKGKAIVNSPQPIYDQEPSMVAEDDATSKDREIDKLMALISQSFKKIYRPTNNNLQTSSNTSRANQDNYPRINRSTGYENQRIGIVARARETVGSTVVQKSRIQCYNYKEFRHVAREYATDSGPIFDAEPLQKVSHDDHYNVFAIESVHLEQSEYVHDTYPIEQDKHNVLVEKLKGEIEDFKNKNKSLESSNNRFKEANNKLSETNKLLYTDFKKSQAKLARRNDVEYASKVEIDCAKARGDLISYKMKSQKSVNKYTQTINDLNQTILEMKKKLSSHQETISILSQQKEAQIKLYKTRKDKEHDKFIALENKVKVLDNIVYKTGQSVQTMDMLNNKCQTSFAKPEFLKKAQRANPRLYDIGCYNDNLALMLAPESDEVIRLEKESQSKLNDLIKPFDYDKEYYYADHMDAILGVYTELDEVTNLQCDDLEMLEKCECLEKELSKNKMISKSFEALQKHAINLEIDLQQCQEKIKNDKSFKENMSKEFRKEREQYFEIQDLKAQLQDKGIVISELWKLIAKLKGKSVDTKFRKSSVIRQPNAFKSQRPSILGKPTIFSDSLERKNFSMSKSVTQNNVSNDFSKPVTVQTFPPYKKSILKNTNVLTPKMYKLHTEPTQARTSQLPPDSRKTNKRVSFYTEVIPTTSISRPQLKSNPIGDRVMLNNRNIKFSKNKTSVTACNDSLNAKTLNVNFVCATCGTCVLNDKHDMCVLKSVVKPLRKTVASESNQKPRNSNRKLYERISKACSWWYPKFTPLGYKWKPKFEKENVNPNVSMPLGTVSRTTNILEHMNSRRSTVSNTPLSSNFLQLVEIVLFIIDFGCSKHMMRNLKLLINFVEKFLGTVKFRNDQIAPILGYGDLVQGAVTIKMVYYVEGLNHNLFSVGQFCNADLEVAFQKSTCYIRDLKGHDLLIGSRGTDLYSIILQDITSPNLICLMAKATSSQAWLWHRRLSHLNFETINVLSKNDIVSRAYRVFNKRTRVIVETIHVNFDELPQMALDHVSSDLGPEFPTQAPTVTSNENIHQAEMIAENAQVENDEFINIFCTPVQDRGETSSRHVDSPNMHTFYQHHPSKHRWTKDHPLEQVIGNPSQLVRTRRQLESDGEMCMFALTVSRTEPKNIKEAMADSAWIESMQEELHQFDRLDVWELVDRPLCKNVINMKWIWKNKSDEENTVIRNKSRLVAKGYAQKEGIDFEESFAPVARLEAICVGTPMATKHRGADLSGTPVDQTKYRSMVRALMYLTASRPYIMHATCYCARYQAKPTQKHLTAVKWIFRYLKDTIHMGLWYPKDTDFKLTAFLDSDHAGCLDSQAEYVSLSACCAQVLWMRTQLTDYGFYFYKIPMYCDSKAAIAISCNPVQHPRTKHIDVRYHFIKEKVEKVIENDNYDSEVDMLIFEEFLSNDSFSLPKNESFHFDIPSSLRPPAKPLDDDEIKPNSRILSVKVVDDISKLYVPTQRLLPTQPTLVSNQEKYPNLLSHRGLKAS</sequence>
<name>A0A6L2MK24_TANCI</name>
<comment type="caution">
    <text evidence="6">The sequence shown here is derived from an EMBL/GenBank/DDBJ whole genome shotgun (WGS) entry which is preliminary data.</text>
</comment>
<feature type="coiled-coil region" evidence="1">
    <location>
        <begin position="459"/>
        <end position="486"/>
    </location>
</feature>
<feature type="domain" description="Retrovirus-related Pol polyprotein from transposon TNT 1-94-like beta-barrel" evidence="5">
    <location>
        <begin position="1019"/>
        <end position="1091"/>
    </location>
</feature>
<feature type="non-terminal residue" evidence="6">
    <location>
        <position position="1"/>
    </location>
</feature>
<feature type="compositionally biased region" description="Polar residues" evidence="2">
    <location>
        <begin position="268"/>
        <end position="279"/>
    </location>
</feature>
<evidence type="ECO:0000313" key="6">
    <source>
        <dbReference type="EMBL" id="GEU74080.1"/>
    </source>
</evidence>
<accession>A0A6L2MK24</accession>
<organism evidence="6">
    <name type="scientific">Tanacetum cinerariifolium</name>
    <name type="common">Dalmatian daisy</name>
    <name type="synonym">Chrysanthemum cinerariifolium</name>
    <dbReference type="NCBI Taxonomy" id="118510"/>
    <lineage>
        <taxon>Eukaryota</taxon>
        <taxon>Viridiplantae</taxon>
        <taxon>Streptophyta</taxon>
        <taxon>Embryophyta</taxon>
        <taxon>Tracheophyta</taxon>
        <taxon>Spermatophyta</taxon>
        <taxon>Magnoliopsida</taxon>
        <taxon>eudicotyledons</taxon>
        <taxon>Gunneridae</taxon>
        <taxon>Pentapetalae</taxon>
        <taxon>asterids</taxon>
        <taxon>campanulids</taxon>
        <taxon>Asterales</taxon>
        <taxon>Asteraceae</taxon>
        <taxon>Asteroideae</taxon>
        <taxon>Anthemideae</taxon>
        <taxon>Anthemidinae</taxon>
        <taxon>Tanacetum</taxon>
    </lineage>
</organism>
<dbReference type="InterPro" id="IPR025724">
    <property type="entry name" value="GAG-pre-integrase_dom"/>
</dbReference>
<feature type="region of interest" description="Disordered" evidence="2">
    <location>
        <begin position="41"/>
        <end position="64"/>
    </location>
</feature>
<dbReference type="Pfam" id="PF13976">
    <property type="entry name" value="gag_pre-integrs"/>
    <property type="match status" value="1"/>
</dbReference>
<dbReference type="InterPro" id="IPR054722">
    <property type="entry name" value="PolX-like_BBD"/>
</dbReference>
<proteinExistence type="predicted"/>
<gene>
    <name evidence="6" type="ORF">Tci_046058</name>
</gene>
<evidence type="ECO:0000259" key="4">
    <source>
        <dbReference type="Pfam" id="PF13976"/>
    </source>
</evidence>
<dbReference type="InterPro" id="IPR013103">
    <property type="entry name" value="RVT_2"/>
</dbReference>
<keyword evidence="1" id="KW-0175">Coiled coil</keyword>
<evidence type="ECO:0000256" key="2">
    <source>
        <dbReference type="SAM" id="MobiDB-lite"/>
    </source>
</evidence>
<dbReference type="CDD" id="cd09272">
    <property type="entry name" value="RNase_HI_RT_Ty1"/>
    <property type="match status" value="1"/>
</dbReference>
<reference evidence="6" key="1">
    <citation type="journal article" date="2019" name="Sci. Rep.">
        <title>Draft genome of Tanacetum cinerariifolium, the natural source of mosquito coil.</title>
        <authorList>
            <person name="Yamashiro T."/>
            <person name="Shiraishi A."/>
            <person name="Satake H."/>
            <person name="Nakayama K."/>
        </authorList>
    </citation>
    <scope>NUCLEOTIDE SEQUENCE</scope>
</reference>
<feature type="coiled-coil region" evidence="1">
    <location>
        <begin position="369"/>
        <end position="413"/>
    </location>
</feature>
<evidence type="ECO:0008006" key="7">
    <source>
        <dbReference type="Google" id="ProtNLM"/>
    </source>
</evidence>
<dbReference type="EMBL" id="BKCJ010006815">
    <property type="protein sequence ID" value="GEU74080.1"/>
    <property type="molecule type" value="Genomic_DNA"/>
</dbReference>
<evidence type="ECO:0000256" key="1">
    <source>
        <dbReference type="SAM" id="Coils"/>
    </source>
</evidence>
<evidence type="ECO:0000259" key="5">
    <source>
        <dbReference type="Pfam" id="PF22936"/>
    </source>
</evidence>
<dbReference type="PANTHER" id="PTHR11439:SF509">
    <property type="entry name" value="RNA-DIRECTED DNA POLYMERASE"/>
    <property type="match status" value="1"/>
</dbReference>
<feature type="region of interest" description="Disordered" evidence="2">
    <location>
        <begin position="256"/>
        <end position="279"/>
    </location>
</feature>
<feature type="domain" description="GAG-pre-integrase" evidence="4">
    <location>
        <begin position="1122"/>
        <end position="1172"/>
    </location>
</feature>
<evidence type="ECO:0000259" key="3">
    <source>
        <dbReference type="Pfam" id="PF07727"/>
    </source>
</evidence>